<evidence type="ECO:0000256" key="2">
    <source>
        <dbReference type="ARBA" id="ARBA00022741"/>
    </source>
</evidence>
<proteinExistence type="inferred from homology"/>
<name>A0A3L5TQ20_MYTGA</name>
<dbReference type="GO" id="GO:0005524">
    <property type="term" value="F:ATP binding"/>
    <property type="evidence" value="ECO:0007669"/>
    <property type="project" value="UniProtKB-KW"/>
</dbReference>
<evidence type="ECO:0000256" key="3">
    <source>
        <dbReference type="ARBA" id="ARBA00022840"/>
    </source>
</evidence>
<evidence type="ECO:0000313" key="5">
    <source>
        <dbReference type="Proteomes" id="UP000266721"/>
    </source>
</evidence>
<dbReference type="Pfam" id="PF00012">
    <property type="entry name" value="HSP70"/>
    <property type="match status" value="1"/>
</dbReference>
<keyword evidence="2" id="KW-0547">Nucleotide-binding</keyword>
<dbReference type="Gene3D" id="3.30.420.40">
    <property type="match status" value="2"/>
</dbReference>
<sequence>MNFRITKERLPQGIEIMATSSDNTASDAISRPLVVVALDFGTTYSGIAFSFIDRPNEILAKLWNSHKNNLVSVKTPTCLLINKTQKDDYRFGYEAEDDYADMLTEDTGAADNYHFFDKFKMELHVQKEVSEQMLLYDVKGQSQPAVEVFSTAIKALIEHLWTDNMERNMRDIKMQDIKWVLTIPAIWNAKSKLFMRRCAEMAGIQSKRLCLALEPEAAALYCQHKQRMIDEYAEKSIARIGQGANYLLIDIGGGTVDIVAHKRLIHDKVEELCSASGNHCGGTRIDREFMQMIETIVGENVMKGLKKEYALDHLEFIRKLEILKRGVGKREKPTINMSIPITALNDLCKKFGKGSFSAAVSQSDYKNYLEVKRNILQVHMTLAKEKYKSVTDKIVKEIENVLTRVEGSTIDTFYVVGGCAESSIIQEAIKDSFKDKRIVTPDEPTLAVLKGAVLFGHTPDSVTSRVTRFAYGLSIRPIFNELEHDINRKVESDGENRCINVFDRLMRQNTHCAVGSTHSIEYHTYERNQAKVTVAVYVSENDDTKYIDEEGCKKLGELVVDIPNPTNERRYVYVDFQFGGTELVVTATVKGEMTPCTARFELI</sequence>
<keyword evidence="3" id="KW-0067">ATP-binding</keyword>
<comment type="caution">
    <text evidence="4">The sequence shown here is derived from an EMBL/GenBank/DDBJ whole genome shotgun (WGS) entry which is preliminary data.</text>
</comment>
<feature type="non-terminal residue" evidence="4">
    <location>
        <position position="1"/>
    </location>
</feature>
<dbReference type="SMR" id="A0A3L5TQ20"/>
<dbReference type="PANTHER" id="PTHR14187">
    <property type="entry name" value="ALPHA KINASE/ELONGATION FACTOR 2 KINASE"/>
    <property type="match status" value="1"/>
</dbReference>
<evidence type="ECO:0000313" key="4">
    <source>
        <dbReference type="EMBL" id="OPL21293.1"/>
    </source>
</evidence>
<protein>
    <submittedName>
        <fullName evidence="4">Uncharacterized protein</fullName>
    </submittedName>
</protein>
<dbReference type="InterPro" id="IPR013126">
    <property type="entry name" value="Hsp_70_fam"/>
</dbReference>
<dbReference type="CDD" id="cd10229">
    <property type="entry name" value="ASKHA_NBD_HSP70_HSPA12"/>
    <property type="match status" value="1"/>
</dbReference>
<dbReference type="Gene3D" id="2.60.34.10">
    <property type="entry name" value="Substrate Binding Domain Of DNAk, Chain A, domain 1"/>
    <property type="match status" value="1"/>
</dbReference>
<organism evidence="4 5">
    <name type="scientific">Mytilus galloprovincialis</name>
    <name type="common">Mediterranean mussel</name>
    <dbReference type="NCBI Taxonomy" id="29158"/>
    <lineage>
        <taxon>Eukaryota</taxon>
        <taxon>Metazoa</taxon>
        <taxon>Spiralia</taxon>
        <taxon>Lophotrochozoa</taxon>
        <taxon>Mollusca</taxon>
        <taxon>Bivalvia</taxon>
        <taxon>Autobranchia</taxon>
        <taxon>Pteriomorphia</taxon>
        <taxon>Mytilida</taxon>
        <taxon>Mytiloidea</taxon>
        <taxon>Mytilidae</taxon>
        <taxon>Mytilinae</taxon>
        <taxon>Mytilus</taxon>
    </lineage>
</organism>
<accession>A0A3L5TQ20</accession>
<dbReference type="SUPFAM" id="SSF53067">
    <property type="entry name" value="Actin-like ATPase domain"/>
    <property type="match status" value="2"/>
</dbReference>
<dbReference type="InterPro" id="IPR029047">
    <property type="entry name" value="HSP70_peptide-bd_sf"/>
</dbReference>
<keyword evidence="5" id="KW-1185">Reference proteome</keyword>
<dbReference type="GO" id="GO:0140662">
    <property type="term" value="F:ATP-dependent protein folding chaperone"/>
    <property type="evidence" value="ECO:0007669"/>
    <property type="project" value="InterPro"/>
</dbReference>
<reference evidence="4 5" key="1">
    <citation type="journal article" date="2016" name="PLoS ONE">
        <title>A First Insight into the Genome of the Filter-Feeder Mussel Mytilus galloprovincialis.</title>
        <authorList>
            <person name="Murgarella M."/>
            <person name="Puiu D."/>
            <person name="Novoa B."/>
            <person name="Figueras A."/>
            <person name="Posada D."/>
            <person name="Canchaya C."/>
        </authorList>
    </citation>
    <scope>NUCLEOTIDE SEQUENCE [LARGE SCALE GENOMIC DNA]</scope>
    <source>
        <tissue evidence="4">Muscle</tissue>
    </source>
</reference>
<dbReference type="EMBL" id="KV593029">
    <property type="protein sequence ID" value="OPL21293.1"/>
    <property type="molecule type" value="Genomic_DNA"/>
</dbReference>
<dbReference type="PANTHER" id="PTHR14187:SF5">
    <property type="entry name" value="HEAT SHOCK 70 KDA PROTEIN 12A"/>
    <property type="match status" value="1"/>
</dbReference>
<dbReference type="AlphaFoldDB" id="A0A3L5TQ20"/>
<gene>
    <name evidence="4" type="ORF">AM593_00022</name>
</gene>
<comment type="similarity">
    <text evidence="1">Belongs to the heat shock protein 70 family.</text>
</comment>
<dbReference type="InterPro" id="IPR043129">
    <property type="entry name" value="ATPase_NBD"/>
</dbReference>
<evidence type="ECO:0000256" key="1">
    <source>
        <dbReference type="ARBA" id="ARBA00007381"/>
    </source>
</evidence>
<dbReference type="Proteomes" id="UP000266721">
    <property type="component" value="Unassembled WGS sequence"/>
</dbReference>